<gene>
    <name evidence="11" type="ORF">Lp19_0033</name>
    <name evidence="12" type="ORF">NAB2_0901</name>
    <name evidence="10" type="ORF">Nizo2260_2050</name>
</gene>
<dbReference type="SUPFAM" id="SSF53155">
    <property type="entry name" value="Methylated DNA-protein cysteine methyltransferase domain"/>
    <property type="match status" value="1"/>
</dbReference>
<evidence type="ECO:0000256" key="5">
    <source>
        <dbReference type="ARBA" id="ARBA00022679"/>
    </source>
</evidence>
<feature type="domain" description="Methylated-DNA-[protein]-cysteine S-methyltransferase DNA binding" evidence="9">
    <location>
        <begin position="83"/>
        <end position="161"/>
    </location>
</feature>
<proteinExistence type="inferred from homology"/>
<dbReference type="FunFam" id="1.10.10.10:FF:000214">
    <property type="entry name" value="Methylated-DNA--protein-cysteine methyltransferase"/>
    <property type="match status" value="1"/>
</dbReference>
<protein>
    <recommendedName>
        <fullName evidence="3">methylated-DNA--[protein]-cysteine S-methyltransferase</fullName>
        <ecNumber evidence="3">2.1.1.63</ecNumber>
    </recommendedName>
</protein>
<keyword evidence="5 11" id="KW-0808">Transferase</keyword>
<evidence type="ECO:0000256" key="6">
    <source>
        <dbReference type="ARBA" id="ARBA00022763"/>
    </source>
</evidence>
<dbReference type="Proteomes" id="UP000076882">
    <property type="component" value="Unassembled WGS sequence"/>
</dbReference>
<evidence type="ECO:0000313" key="12">
    <source>
        <dbReference type="EMBL" id="KZV04492.1"/>
    </source>
</evidence>
<dbReference type="RefSeq" id="WP_003644756.1">
    <property type="nucleotide sequence ID" value="NZ_AP018405.1"/>
</dbReference>
<dbReference type="Proteomes" id="UP000076872">
    <property type="component" value="Unassembled WGS sequence"/>
</dbReference>
<reference evidence="13 14" key="1">
    <citation type="submission" date="2016-03" db="EMBL/GenBank/DDBJ databases">
        <title>Comparative genomics of 54 Lactobacillus plantarum strains reveals genomic uncoupling from niche constraints.</title>
        <authorList>
            <person name="Martino M.E."/>
        </authorList>
    </citation>
    <scope>NUCLEOTIDE SEQUENCE [LARGE SCALE GENOMIC DNA]</scope>
    <source>
        <strain evidence="11 14">19.1</strain>
        <strain evidence="12 13">NAB2</strain>
        <strain evidence="10 15">Nizo2260</strain>
    </source>
</reference>
<keyword evidence="4 11" id="KW-0489">Methyltransferase</keyword>
<comment type="similarity">
    <text evidence="2">Belongs to the MGMT family.</text>
</comment>
<evidence type="ECO:0000313" key="13">
    <source>
        <dbReference type="Proteomes" id="UP000076872"/>
    </source>
</evidence>
<dbReference type="Proteomes" id="UP000076989">
    <property type="component" value="Unassembled WGS sequence"/>
</dbReference>
<dbReference type="PANTHER" id="PTHR10815">
    <property type="entry name" value="METHYLATED-DNA--PROTEIN-CYSTEINE METHYLTRANSFERASE"/>
    <property type="match status" value="1"/>
</dbReference>
<dbReference type="EMBL" id="LUXO01000021">
    <property type="protein sequence ID" value="KZV04492.1"/>
    <property type="molecule type" value="Genomic_DNA"/>
</dbReference>
<dbReference type="CDD" id="cd06445">
    <property type="entry name" value="ATase"/>
    <property type="match status" value="1"/>
</dbReference>
<dbReference type="SUPFAM" id="SSF46767">
    <property type="entry name" value="Methylated DNA-protein cysteine methyltransferase, C-terminal domain"/>
    <property type="match status" value="1"/>
</dbReference>
<comment type="caution">
    <text evidence="11">The sequence shown here is derived from an EMBL/GenBank/DDBJ whole genome shotgun (WGS) entry which is preliminary data.</text>
</comment>
<dbReference type="GO" id="GO:0032259">
    <property type="term" value="P:methylation"/>
    <property type="evidence" value="ECO:0007669"/>
    <property type="project" value="UniProtKB-KW"/>
</dbReference>
<dbReference type="PATRIC" id="fig|1590.142.peg.2567"/>
<dbReference type="Gene3D" id="1.10.10.10">
    <property type="entry name" value="Winged helix-like DNA-binding domain superfamily/Winged helix DNA-binding domain"/>
    <property type="match status" value="1"/>
</dbReference>
<dbReference type="NCBIfam" id="TIGR00589">
    <property type="entry name" value="ogt"/>
    <property type="match status" value="1"/>
</dbReference>
<dbReference type="Pfam" id="PF01035">
    <property type="entry name" value="DNA_binding_1"/>
    <property type="match status" value="1"/>
</dbReference>
<dbReference type="InterPro" id="IPR014048">
    <property type="entry name" value="MethylDNA_cys_MeTrfase_DNA-bd"/>
</dbReference>
<evidence type="ECO:0000256" key="1">
    <source>
        <dbReference type="ARBA" id="ARBA00001286"/>
    </source>
</evidence>
<dbReference type="GeneID" id="77216049"/>
<evidence type="ECO:0000313" key="11">
    <source>
        <dbReference type="EMBL" id="KZU98971.1"/>
    </source>
</evidence>
<sequence length="166" mass="18613">MHLTLTQTTINQQTYWLGTTPTGLAFVGRANGPRDEWQAFFKSANIHYDQQANQQACQELHDYLTGQRQHFDIPLDQTTGTPLQHQVWQALTRIPYGQTATYSQLATMINHPTAVRAVASAVGQNPLLIVIPCHRIRRKDGQLGGYRGGLPMKRALLALENARLPK</sequence>
<accession>A0A0M3QBR2</accession>
<keyword evidence="6" id="KW-0227">DNA damage</keyword>
<evidence type="ECO:0000256" key="4">
    <source>
        <dbReference type="ARBA" id="ARBA00022603"/>
    </source>
</evidence>
<dbReference type="InterPro" id="IPR036388">
    <property type="entry name" value="WH-like_DNA-bd_sf"/>
</dbReference>
<dbReference type="OMA" id="AVWNALC"/>
<keyword evidence="7" id="KW-0234">DNA repair</keyword>
<organism evidence="11 14">
    <name type="scientific">Lactiplantibacillus plantarum</name>
    <name type="common">Lactobacillus plantarum</name>
    <dbReference type="NCBI Taxonomy" id="1590"/>
    <lineage>
        <taxon>Bacteria</taxon>
        <taxon>Bacillati</taxon>
        <taxon>Bacillota</taxon>
        <taxon>Bacilli</taxon>
        <taxon>Lactobacillales</taxon>
        <taxon>Lactobacillaceae</taxon>
        <taxon>Lactiplantibacillus</taxon>
    </lineage>
</organism>
<dbReference type="AlphaFoldDB" id="A0A0M3QBR2"/>
<evidence type="ECO:0000256" key="7">
    <source>
        <dbReference type="ARBA" id="ARBA00023204"/>
    </source>
</evidence>
<dbReference type="PANTHER" id="PTHR10815:SF12">
    <property type="entry name" value="METHYLATED-DNA--PROTEIN-CYSTEINE METHYLTRANSFERASE, INDUCIBLE"/>
    <property type="match status" value="1"/>
</dbReference>
<evidence type="ECO:0000313" key="15">
    <source>
        <dbReference type="Proteomes" id="UP000076989"/>
    </source>
</evidence>
<name>A0A0M3QBR2_LACPN</name>
<comment type="catalytic activity">
    <reaction evidence="8">
        <text>a 6-O-methyl-2'-deoxyguanosine in DNA + L-cysteinyl-[protein] = S-methyl-L-cysteinyl-[protein] + a 2'-deoxyguanosine in DNA</text>
        <dbReference type="Rhea" id="RHEA:24000"/>
        <dbReference type="Rhea" id="RHEA-COMP:10131"/>
        <dbReference type="Rhea" id="RHEA-COMP:10132"/>
        <dbReference type="Rhea" id="RHEA-COMP:11367"/>
        <dbReference type="Rhea" id="RHEA-COMP:11368"/>
        <dbReference type="ChEBI" id="CHEBI:29950"/>
        <dbReference type="ChEBI" id="CHEBI:82612"/>
        <dbReference type="ChEBI" id="CHEBI:85445"/>
        <dbReference type="ChEBI" id="CHEBI:85448"/>
        <dbReference type="EC" id="2.1.1.63"/>
    </reaction>
</comment>
<evidence type="ECO:0000256" key="3">
    <source>
        <dbReference type="ARBA" id="ARBA00011918"/>
    </source>
</evidence>
<comment type="catalytic activity">
    <reaction evidence="1">
        <text>a 4-O-methyl-thymidine in DNA + L-cysteinyl-[protein] = a thymidine in DNA + S-methyl-L-cysteinyl-[protein]</text>
        <dbReference type="Rhea" id="RHEA:53428"/>
        <dbReference type="Rhea" id="RHEA-COMP:10131"/>
        <dbReference type="Rhea" id="RHEA-COMP:10132"/>
        <dbReference type="Rhea" id="RHEA-COMP:13555"/>
        <dbReference type="Rhea" id="RHEA-COMP:13556"/>
        <dbReference type="ChEBI" id="CHEBI:29950"/>
        <dbReference type="ChEBI" id="CHEBI:82612"/>
        <dbReference type="ChEBI" id="CHEBI:137386"/>
        <dbReference type="ChEBI" id="CHEBI:137387"/>
        <dbReference type="EC" id="2.1.1.63"/>
    </reaction>
</comment>
<evidence type="ECO:0000259" key="9">
    <source>
        <dbReference type="Pfam" id="PF01035"/>
    </source>
</evidence>
<evidence type="ECO:0000256" key="8">
    <source>
        <dbReference type="ARBA" id="ARBA00049348"/>
    </source>
</evidence>
<dbReference type="GO" id="GO:0006281">
    <property type="term" value="P:DNA repair"/>
    <property type="evidence" value="ECO:0007669"/>
    <property type="project" value="UniProtKB-KW"/>
</dbReference>
<evidence type="ECO:0000256" key="2">
    <source>
        <dbReference type="ARBA" id="ARBA00008711"/>
    </source>
</evidence>
<dbReference type="InterPro" id="IPR036631">
    <property type="entry name" value="MGMT_N_sf"/>
</dbReference>
<dbReference type="Gene3D" id="3.30.160.70">
    <property type="entry name" value="Methylated DNA-protein cysteine methyltransferase domain"/>
    <property type="match status" value="1"/>
</dbReference>
<dbReference type="KEGG" id="lpb:SH83_11995"/>
<dbReference type="EC" id="2.1.1.63" evidence="3"/>
<dbReference type="EMBL" id="LUXM01000001">
    <property type="protein sequence ID" value="KZU98971.1"/>
    <property type="molecule type" value="Genomic_DNA"/>
</dbReference>
<dbReference type="InterPro" id="IPR036217">
    <property type="entry name" value="MethylDNA_cys_MeTrfase_DNAb"/>
</dbReference>
<dbReference type="EMBL" id="LUWI01000022">
    <property type="protein sequence ID" value="KZU03810.1"/>
    <property type="molecule type" value="Genomic_DNA"/>
</dbReference>
<evidence type="ECO:0000313" key="10">
    <source>
        <dbReference type="EMBL" id="KZU03810.1"/>
    </source>
</evidence>
<dbReference type="GO" id="GO:0003908">
    <property type="term" value="F:methylated-DNA-[protein]-cysteine S-methyltransferase activity"/>
    <property type="evidence" value="ECO:0007669"/>
    <property type="project" value="UniProtKB-EC"/>
</dbReference>
<evidence type="ECO:0000313" key="14">
    <source>
        <dbReference type="Proteomes" id="UP000076882"/>
    </source>
</evidence>